<dbReference type="Proteomes" id="UP000054937">
    <property type="component" value="Unassembled WGS sequence"/>
</dbReference>
<dbReference type="OrthoDB" id="8249012at2759"/>
<dbReference type="InParanoid" id="A0A0V0QNF1"/>
<keyword evidence="1" id="KW-0175">Coiled coil</keyword>
<evidence type="ECO:0000313" key="3">
    <source>
        <dbReference type="EMBL" id="KRX03592.1"/>
    </source>
</evidence>
<dbReference type="EMBL" id="LDAU01000129">
    <property type="protein sequence ID" value="KRX03592.1"/>
    <property type="molecule type" value="Genomic_DNA"/>
</dbReference>
<organism evidence="3 4">
    <name type="scientific">Pseudocohnilembus persalinus</name>
    <name type="common">Ciliate</name>
    <dbReference type="NCBI Taxonomy" id="266149"/>
    <lineage>
        <taxon>Eukaryota</taxon>
        <taxon>Sar</taxon>
        <taxon>Alveolata</taxon>
        <taxon>Ciliophora</taxon>
        <taxon>Intramacronucleata</taxon>
        <taxon>Oligohymenophorea</taxon>
        <taxon>Scuticociliatia</taxon>
        <taxon>Philasterida</taxon>
        <taxon>Pseudocohnilembidae</taxon>
        <taxon>Pseudocohnilembus</taxon>
    </lineage>
</organism>
<evidence type="ECO:0000256" key="1">
    <source>
        <dbReference type="SAM" id="Coils"/>
    </source>
</evidence>
<keyword evidence="4" id="KW-1185">Reference proteome</keyword>
<protein>
    <submittedName>
        <fullName evidence="3">Uncharacterized protein</fullName>
    </submittedName>
</protein>
<feature type="coiled-coil region" evidence="1">
    <location>
        <begin position="25"/>
        <end position="52"/>
    </location>
</feature>
<accession>A0A0V0QNF1</accession>
<dbReference type="PANTHER" id="PTHR21521">
    <property type="entry name" value="AMUN, ISOFORM A"/>
    <property type="match status" value="1"/>
</dbReference>
<evidence type="ECO:0000256" key="2">
    <source>
        <dbReference type="SAM" id="MobiDB-lite"/>
    </source>
</evidence>
<gene>
    <name evidence="3" type="ORF">PPERSA_04144</name>
</gene>
<reference evidence="3 4" key="1">
    <citation type="journal article" date="2015" name="Sci. Rep.">
        <title>Genome of the facultative scuticociliatosis pathogen Pseudocohnilembus persalinus provides insight into its virulence through horizontal gene transfer.</title>
        <authorList>
            <person name="Xiong J."/>
            <person name="Wang G."/>
            <person name="Cheng J."/>
            <person name="Tian M."/>
            <person name="Pan X."/>
            <person name="Warren A."/>
            <person name="Jiang C."/>
            <person name="Yuan D."/>
            <person name="Miao W."/>
        </authorList>
    </citation>
    <scope>NUCLEOTIDE SEQUENCE [LARGE SCALE GENOMIC DNA]</scope>
    <source>
        <strain evidence="3">36N120E</strain>
    </source>
</reference>
<comment type="caution">
    <text evidence="3">The sequence shown here is derived from an EMBL/GenBank/DDBJ whole genome shotgun (WGS) entry which is preliminary data.</text>
</comment>
<name>A0A0V0QNF1_PSEPJ</name>
<dbReference type="PANTHER" id="PTHR21521:SF0">
    <property type="entry name" value="AMUN, ISOFORM A"/>
    <property type="match status" value="1"/>
</dbReference>
<evidence type="ECO:0000313" key="4">
    <source>
        <dbReference type="Proteomes" id="UP000054937"/>
    </source>
</evidence>
<feature type="region of interest" description="Disordered" evidence="2">
    <location>
        <begin position="208"/>
        <end position="263"/>
    </location>
</feature>
<proteinExistence type="predicted"/>
<feature type="compositionally biased region" description="Low complexity" evidence="2">
    <location>
        <begin position="242"/>
        <end position="253"/>
    </location>
</feature>
<sequence length="263" mass="30983">MIQNKNKIDKQNINENKKQYEYFLKQKNGEQLVELEKKLQEIGNNIRNSNLKQPYKFNIKDLSTLMSWKLKRGVHRPSLEKLIQQNQDSLVQEQFGLVFKDLFGKKEISKEEVGKALDQICVLKGVGPATGSKVLSLINPYIPFMSDEALKCNGLQLQYNKSTYFKLYEKIFEQSKEQNYDITCEDLEIYFWVQIQQQKSNNLKKIKGQINNGNQHSQQKRKQKTQKQNYIVLDDEEESSNKQKLNQKNNDLKIQSKRKKLND</sequence>
<dbReference type="AlphaFoldDB" id="A0A0V0QNF1"/>